<name>A0AAW5ZQE5_RALSL</name>
<proteinExistence type="predicted"/>
<dbReference type="RefSeq" id="WP_271656835.1">
    <property type="nucleotide sequence ID" value="NZ_JAIVFG010000026.1"/>
</dbReference>
<evidence type="ECO:0000313" key="2">
    <source>
        <dbReference type="Proteomes" id="UP001144050"/>
    </source>
</evidence>
<dbReference type="EMBL" id="JAIVFG010000026">
    <property type="protein sequence ID" value="MDB0572246.1"/>
    <property type="molecule type" value="Genomic_DNA"/>
</dbReference>
<sequence length="112" mass="12202">MATETFAWLPLTESDGSVTYSTRTAQFGDGYSQTVANGINNRGSAWNLTFRGAAAEMGSLAAFLDRHAGWRSFFWTPPGGQQGYFRCAGHKEQPAQGGNRTVTATFTQVFRP</sequence>
<reference evidence="1" key="1">
    <citation type="submission" date="2021-09" db="EMBL/GenBank/DDBJ databases">
        <title>Genomic analysis of Ralstonia spp.</title>
        <authorList>
            <person name="Aburjaile F."/>
            <person name="Ariute J.C."/>
            <person name="Pais A.K.L."/>
            <person name="Albuquerque G.M.R."/>
            <person name="Silva A.M.F."/>
            <person name="Brenig B."/>
            <person name="Azevedo V."/>
            <person name="Matiuzzi M."/>
            <person name="Ramos R."/>
            <person name="Goes-Neto A."/>
            <person name="Soares S."/>
            <person name="Iseppon A.M.B."/>
            <person name="Souza E."/>
            <person name="Gama M."/>
        </authorList>
    </citation>
    <scope>NUCLEOTIDE SEQUENCE</scope>
    <source>
        <strain evidence="1">CCRMRs91</strain>
    </source>
</reference>
<dbReference type="Pfam" id="PF05939">
    <property type="entry name" value="Phage_min_tail"/>
    <property type="match status" value="1"/>
</dbReference>
<gene>
    <name evidence="1" type="ORF">LBW59_15905</name>
</gene>
<accession>A0AAW5ZQE5</accession>
<dbReference type="AlphaFoldDB" id="A0AAW5ZQE5"/>
<dbReference type="Proteomes" id="UP001144050">
    <property type="component" value="Unassembled WGS sequence"/>
</dbReference>
<organism evidence="1 2">
    <name type="scientific">Ralstonia solanacearum</name>
    <name type="common">Pseudomonas solanacearum</name>
    <dbReference type="NCBI Taxonomy" id="305"/>
    <lineage>
        <taxon>Bacteria</taxon>
        <taxon>Pseudomonadati</taxon>
        <taxon>Pseudomonadota</taxon>
        <taxon>Betaproteobacteria</taxon>
        <taxon>Burkholderiales</taxon>
        <taxon>Burkholderiaceae</taxon>
        <taxon>Ralstonia</taxon>
        <taxon>Ralstonia solanacearum species complex</taxon>
    </lineage>
</organism>
<protein>
    <submittedName>
        <fullName evidence="1">Phage tail protein</fullName>
    </submittedName>
</protein>
<evidence type="ECO:0000313" key="1">
    <source>
        <dbReference type="EMBL" id="MDB0572246.1"/>
    </source>
</evidence>
<dbReference type="InterPro" id="IPR010265">
    <property type="entry name" value="Phage_lambda_TipM"/>
</dbReference>
<comment type="caution">
    <text evidence="1">The sequence shown here is derived from an EMBL/GenBank/DDBJ whole genome shotgun (WGS) entry which is preliminary data.</text>
</comment>